<dbReference type="AlphaFoldDB" id="E1ZJW4"/>
<dbReference type="InterPro" id="IPR031167">
    <property type="entry name" value="G_OBG"/>
</dbReference>
<dbReference type="GO" id="GO:0043023">
    <property type="term" value="F:ribosomal large subunit binding"/>
    <property type="evidence" value="ECO:0007669"/>
    <property type="project" value="UniProtKB-UniRule"/>
</dbReference>
<name>E1ZJW4_CHLVA</name>
<dbReference type="PRINTS" id="PR00326">
    <property type="entry name" value="GTP1OBG"/>
</dbReference>
<evidence type="ECO:0000256" key="1">
    <source>
        <dbReference type="ARBA" id="ARBA00022723"/>
    </source>
</evidence>
<organism evidence="8">
    <name type="scientific">Chlorella variabilis</name>
    <name type="common">Green alga</name>
    <dbReference type="NCBI Taxonomy" id="554065"/>
    <lineage>
        <taxon>Eukaryota</taxon>
        <taxon>Viridiplantae</taxon>
        <taxon>Chlorophyta</taxon>
        <taxon>core chlorophytes</taxon>
        <taxon>Trebouxiophyceae</taxon>
        <taxon>Chlorellales</taxon>
        <taxon>Chlorellaceae</taxon>
        <taxon>Chlorella clade</taxon>
        <taxon>Chlorella</taxon>
    </lineage>
</organism>
<dbReference type="HAMAP" id="MF_00944">
    <property type="entry name" value="YchF_OLA1_ATPase"/>
    <property type="match status" value="1"/>
</dbReference>
<dbReference type="PROSITE" id="PS51710">
    <property type="entry name" value="G_OBG"/>
    <property type="match status" value="1"/>
</dbReference>
<feature type="binding site" evidence="4">
    <location>
        <begin position="12"/>
        <end position="17"/>
    </location>
    <ligand>
        <name>ATP</name>
        <dbReference type="ChEBI" id="CHEBI:30616"/>
    </ligand>
</feature>
<dbReference type="CDD" id="cd01900">
    <property type="entry name" value="YchF"/>
    <property type="match status" value="1"/>
</dbReference>
<evidence type="ECO:0000313" key="7">
    <source>
        <dbReference type="EMBL" id="EFN53931.1"/>
    </source>
</evidence>
<evidence type="ECO:0000256" key="4">
    <source>
        <dbReference type="HAMAP-Rule" id="MF_03167"/>
    </source>
</evidence>
<keyword evidence="3 4" id="KW-0067">ATP-binding</keyword>
<comment type="subcellular location">
    <subcellularLocation>
        <location evidence="4">Cytoplasm</location>
    </subcellularLocation>
</comment>
<comment type="similarity">
    <text evidence="4">Belongs to the TRAFAC class OBG-HflX-like GTPase superfamily. OBG GTPase family. YchF/OLA1 subfamily.</text>
</comment>
<dbReference type="InterPro" id="IPR004396">
    <property type="entry name" value="ATPase_YchF/OLA1"/>
</dbReference>
<dbReference type="InterPro" id="IPR027417">
    <property type="entry name" value="P-loop_NTPase"/>
</dbReference>
<feature type="binding site" evidence="4">
    <location>
        <position position="212"/>
    </location>
    <ligand>
        <name>ATP</name>
        <dbReference type="ChEBI" id="CHEBI:30616"/>
    </ligand>
</feature>
<dbReference type="InParanoid" id="E1ZJW4"/>
<accession>E1ZJW4</accession>
<dbReference type="InterPro" id="IPR012676">
    <property type="entry name" value="TGS-like"/>
</dbReference>
<dbReference type="EMBL" id="GL433849">
    <property type="protein sequence ID" value="EFN53931.1"/>
    <property type="molecule type" value="Genomic_DNA"/>
</dbReference>
<evidence type="ECO:0000259" key="6">
    <source>
        <dbReference type="PROSITE" id="PS51710"/>
    </source>
</evidence>
<dbReference type="GeneID" id="17353501"/>
<dbReference type="PIRSF" id="PIRSF006641">
    <property type="entry name" value="CHP00092"/>
    <property type="match status" value="1"/>
</dbReference>
<dbReference type="Pfam" id="PF06071">
    <property type="entry name" value="YchF-GTPase_C"/>
    <property type="match status" value="1"/>
</dbReference>
<dbReference type="InterPro" id="IPR013029">
    <property type="entry name" value="YchF_C"/>
</dbReference>
<dbReference type="Gene3D" id="3.10.20.30">
    <property type="match status" value="1"/>
</dbReference>
<dbReference type="CDD" id="cd04867">
    <property type="entry name" value="TGS_YchF_OLA1"/>
    <property type="match status" value="1"/>
</dbReference>
<gene>
    <name evidence="7" type="ORF">CHLNCDRAFT_25367</name>
</gene>
<sequence length="370" mass="39879">MALKTGIVGLPNIGKSTMFNALCENAKAQAANFPFCTIEPNVGIVAVPDPRLQELSKISGSEKIIPTSVEFVDIAGLVKGASKGEGLGNQFLANIRECDSIVQVVRCFEDGDVIHVAGKVDPLDDTDVINFELALADITQIEKRLERLKKTKGKSGEEAKRNEVEAGALQRIMAALEQNKPARSVALSDEEAELVRGLYLLTAKPMVYAANVAEDDLADPGANRHVAALRSKAEEEGRGVVVVSAQVEAELNELDSEEAAEYLAGLGVEEGGLKSLIRCTYQQLGLLTYFTTGEKETRAWTIHEGYTAPQAAGVIHTDFEKGFIRAETVAYDDFVAAGGFGAAKEKGLLRLEGKEYVVKEGDILMFRFAT</sequence>
<dbReference type="Gene3D" id="3.40.50.300">
    <property type="entry name" value="P-loop containing nucleotide triphosphate hydrolases"/>
    <property type="match status" value="1"/>
</dbReference>
<evidence type="ECO:0000313" key="8">
    <source>
        <dbReference type="Proteomes" id="UP000008141"/>
    </source>
</evidence>
<dbReference type="RefSeq" id="XP_005846033.1">
    <property type="nucleotide sequence ID" value="XM_005845971.1"/>
</dbReference>
<dbReference type="Gene3D" id="1.10.150.300">
    <property type="entry name" value="TGS-like domain"/>
    <property type="match status" value="1"/>
</dbReference>
<protein>
    <recommendedName>
        <fullName evidence="4">Obg-like ATPase 1</fullName>
    </recommendedName>
</protein>
<dbReference type="NCBIfam" id="TIGR00092">
    <property type="entry name" value="redox-regulated ATPase YchF"/>
    <property type="match status" value="1"/>
</dbReference>
<keyword evidence="5" id="KW-0175">Coiled coil</keyword>
<proteinExistence type="inferred from homology"/>
<evidence type="ECO:0000256" key="5">
    <source>
        <dbReference type="SAM" id="Coils"/>
    </source>
</evidence>
<keyword evidence="1" id="KW-0479">Metal-binding</keyword>
<dbReference type="GO" id="GO:0005737">
    <property type="term" value="C:cytoplasm"/>
    <property type="evidence" value="ECO:0007669"/>
    <property type="project" value="UniProtKB-SubCell"/>
</dbReference>
<feature type="domain" description="OBG-type G" evidence="6">
    <location>
        <begin position="3"/>
        <end position="263"/>
    </location>
</feature>
<dbReference type="InterPro" id="IPR006073">
    <property type="entry name" value="GTP-bd"/>
</dbReference>
<comment type="subunit">
    <text evidence="4">Monomer.</text>
</comment>
<dbReference type="FunFam" id="3.10.20.30:FF:000001">
    <property type="entry name" value="Ribosome-binding ATPase YchF"/>
    <property type="match status" value="1"/>
</dbReference>
<dbReference type="SUPFAM" id="SSF81271">
    <property type="entry name" value="TGS-like"/>
    <property type="match status" value="1"/>
</dbReference>
<dbReference type="PANTHER" id="PTHR23305:SF18">
    <property type="entry name" value="OBG-TYPE G DOMAIN-CONTAINING PROTEIN"/>
    <property type="match status" value="1"/>
</dbReference>
<dbReference type="InterPro" id="IPR023192">
    <property type="entry name" value="TGS-like_dom_sf"/>
</dbReference>
<keyword evidence="4" id="KW-0378">Hydrolase</keyword>
<dbReference type="GO" id="GO:0046872">
    <property type="term" value="F:metal ion binding"/>
    <property type="evidence" value="ECO:0007669"/>
    <property type="project" value="UniProtKB-KW"/>
</dbReference>
<dbReference type="Proteomes" id="UP000008141">
    <property type="component" value="Unassembled WGS sequence"/>
</dbReference>
<dbReference type="InterPro" id="IPR012675">
    <property type="entry name" value="Beta-grasp_dom_sf"/>
</dbReference>
<dbReference type="PANTHER" id="PTHR23305">
    <property type="entry name" value="OBG GTPASE FAMILY"/>
    <property type="match status" value="1"/>
</dbReference>
<dbReference type="Pfam" id="PF01926">
    <property type="entry name" value="MMR_HSR1"/>
    <property type="match status" value="1"/>
</dbReference>
<dbReference type="GO" id="GO:0005524">
    <property type="term" value="F:ATP binding"/>
    <property type="evidence" value="ECO:0007669"/>
    <property type="project" value="UniProtKB-UniRule"/>
</dbReference>
<dbReference type="SUPFAM" id="SSF52540">
    <property type="entry name" value="P-loop containing nucleoside triphosphate hydrolases"/>
    <property type="match status" value="1"/>
</dbReference>
<dbReference type="OMA" id="ARQWTIR"/>
<keyword evidence="2 4" id="KW-0547">Nucleotide-binding</keyword>
<evidence type="ECO:0000256" key="2">
    <source>
        <dbReference type="ARBA" id="ARBA00022741"/>
    </source>
</evidence>
<feature type="coiled-coil region" evidence="5">
    <location>
        <begin position="131"/>
        <end position="179"/>
    </location>
</feature>
<dbReference type="GO" id="GO:0005525">
    <property type="term" value="F:GTP binding"/>
    <property type="evidence" value="ECO:0007669"/>
    <property type="project" value="InterPro"/>
</dbReference>
<keyword evidence="4" id="KW-0963">Cytoplasm</keyword>
<dbReference type="FunFam" id="1.10.150.300:FF:000001">
    <property type="entry name" value="Ribosome-binding ATPase YchF"/>
    <property type="match status" value="1"/>
</dbReference>
<dbReference type="STRING" id="554065.E1ZJW4"/>
<evidence type="ECO:0000256" key="3">
    <source>
        <dbReference type="ARBA" id="ARBA00022840"/>
    </source>
</evidence>
<reference evidence="7 8" key="1">
    <citation type="journal article" date="2010" name="Plant Cell">
        <title>The Chlorella variabilis NC64A genome reveals adaptation to photosymbiosis, coevolution with viruses, and cryptic sex.</title>
        <authorList>
            <person name="Blanc G."/>
            <person name="Duncan G."/>
            <person name="Agarkova I."/>
            <person name="Borodovsky M."/>
            <person name="Gurnon J."/>
            <person name="Kuo A."/>
            <person name="Lindquist E."/>
            <person name="Lucas S."/>
            <person name="Pangilinan J."/>
            <person name="Polle J."/>
            <person name="Salamov A."/>
            <person name="Terry A."/>
            <person name="Yamada T."/>
            <person name="Dunigan D.D."/>
            <person name="Grigoriev I.V."/>
            <person name="Claverie J.M."/>
            <person name="Van Etten J.L."/>
        </authorList>
    </citation>
    <scope>NUCLEOTIDE SEQUENCE [LARGE SCALE GENOMIC DNA]</scope>
    <source>
        <strain evidence="7 8">NC64A</strain>
    </source>
</reference>
<dbReference type="eggNOG" id="KOG1491">
    <property type="taxonomic scope" value="Eukaryota"/>
</dbReference>
<dbReference type="OrthoDB" id="424823at2759"/>
<dbReference type="GO" id="GO:0016887">
    <property type="term" value="F:ATP hydrolysis activity"/>
    <property type="evidence" value="ECO:0007669"/>
    <property type="project" value="UniProtKB-UniRule"/>
</dbReference>
<dbReference type="FunCoup" id="E1ZJW4">
    <property type="interactions" value="481"/>
</dbReference>
<dbReference type="KEGG" id="cvr:CHLNCDRAFT_25367"/>
<dbReference type="InterPro" id="IPR041706">
    <property type="entry name" value="YchF_N"/>
</dbReference>
<keyword evidence="8" id="KW-1185">Reference proteome</keyword>
<comment type="function">
    <text evidence="4">Hydrolyzes ATP, and can also hydrolyze GTP with lower efficiency. Has lower affinity for GTP.</text>
</comment>